<dbReference type="Proteomes" id="UP000215563">
    <property type="component" value="Unassembled WGS sequence"/>
</dbReference>
<keyword evidence="2" id="KW-1185">Reference proteome</keyword>
<dbReference type="SUPFAM" id="SSF56024">
    <property type="entry name" value="Phospholipase D/nuclease"/>
    <property type="match status" value="1"/>
</dbReference>
<gene>
    <name evidence="1" type="ORF">CFP75_18915</name>
</gene>
<dbReference type="OrthoDB" id="3635705at2"/>
<evidence type="ECO:0000313" key="1">
    <source>
        <dbReference type="EMBL" id="OXM49462.1"/>
    </source>
</evidence>
<evidence type="ECO:0000313" key="2">
    <source>
        <dbReference type="Proteomes" id="UP000215563"/>
    </source>
</evidence>
<protein>
    <submittedName>
        <fullName evidence="1">Uncharacterized protein</fullName>
    </submittedName>
</protein>
<comment type="caution">
    <text evidence="1">The sequence shown here is derived from an EMBL/GenBank/DDBJ whole genome shotgun (WGS) entry which is preliminary data.</text>
</comment>
<dbReference type="AlphaFoldDB" id="A0A229RS22"/>
<accession>A0A229RS22</accession>
<organism evidence="1 2">
    <name type="scientific">Amycolatopsis alba DSM 44262</name>
    <dbReference type="NCBI Taxonomy" id="1125972"/>
    <lineage>
        <taxon>Bacteria</taxon>
        <taxon>Bacillati</taxon>
        <taxon>Actinomycetota</taxon>
        <taxon>Actinomycetes</taxon>
        <taxon>Pseudonocardiales</taxon>
        <taxon>Pseudonocardiaceae</taxon>
        <taxon>Amycolatopsis</taxon>
    </lineage>
</organism>
<reference evidence="1 2" key="1">
    <citation type="submission" date="2017-07" db="EMBL/GenBank/DDBJ databases">
        <title>Amycolatopsis alba DSM 44262 Genome sequencing and assembly.</title>
        <authorList>
            <person name="Kaur N."/>
            <person name="Mayilraj S."/>
        </authorList>
    </citation>
    <scope>NUCLEOTIDE SEQUENCE [LARGE SCALE GENOMIC DNA]</scope>
    <source>
        <strain evidence="1 2">DSM 44262</strain>
    </source>
</reference>
<dbReference type="RefSeq" id="WP_020637043.1">
    <property type="nucleotide sequence ID" value="NZ_KB913032.1"/>
</dbReference>
<dbReference type="EMBL" id="NMQU01000051">
    <property type="protein sequence ID" value="OXM49462.1"/>
    <property type="molecule type" value="Genomic_DNA"/>
</dbReference>
<sequence length="349" mass="40100">MGTLDRSELRIAQDLQQTGMTRSSAMLAVVMATRGYDRPERDLAEIVRHYPGLESVAEARLAIQDLLHREWLTQAVIHGVTVTGRVSRLAQLIANHLSDQSVADRLLAIRVTLEPYIKVLGPMENSSVFHSYLDLLRSAQREICLPMLVTPPYDETVRILHERAEAGVRVRILLAAPTLAVKWRNETMRSISAERITAWVHEFHHSPTVEIRLSRTPEDMELATCFSVDGEIVRFDIYDPYRQRSLEGVMIEVASPQGMLPNFVRMFLRLFEEAWSNSVRVAPSARFLWFFRKHWKSWLAILFLLLAFIPVPVPHWPEILIGISCGIAAPLLIEEIPRMNKIVRKWRNR</sequence>
<name>A0A229RS22_AMYAL</name>
<proteinExistence type="predicted"/>